<name>A0A2T0K6L1_9ACTN</name>
<keyword evidence="4" id="KW-1185">Reference proteome</keyword>
<dbReference type="PANTHER" id="PTHR30007">
    <property type="entry name" value="PHP DOMAIN PROTEIN"/>
    <property type="match status" value="1"/>
</dbReference>
<dbReference type="Proteomes" id="UP000239415">
    <property type="component" value="Unassembled WGS sequence"/>
</dbReference>
<sequence>MTNERHAHGLPRRRRYPSDTTDTEWEILAPLLPAPASTTPTGGHPEAHPRREIVDAIRYVVDNGCKWRAVPSDFPPWQTVYGFFARWAKNGVLDHVRDHTADHQPPLPQGMPTQKLHAGCHQPAND</sequence>
<evidence type="ECO:0000256" key="1">
    <source>
        <dbReference type="SAM" id="MobiDB-lite"/>
    </source>
</evidence>
<dbReference type="Pfam" id="PF13340">
    <property type="entry name" value="DUF4096"/>
    <property type="match status" value="1"/>
</dbReference>
<comment type="caution">
    <text evidence="3">The sequence shown here is derived from an EMBL/GenBank/DDBJ whole genome shotgun (WGS) entry which is preliminary data.</text>
</comment>
<protein>
    <submittedName>
        <fullName evidence="3">Putative transposase of IS4/5 family DUF4096</fullName>
    </submittedName>
</protein>
<feature type="domain" description="Insertion element IS402-like" evidence="2">
    <location>
        <begin position="21"/>
        <end position="96"/>
    </location>
</feature>
<dbReference type="PANTHER" id="PTHR30007:SF0">
    <property type="entry name" value="TRANSPOSASE"/>
    <property type="match status" value="1"/>
</dbReference>
<dbReference type="InterPro" id="IPR025161">
    <property type="entry name" value="IS402-like_dom"/>
</dbReference>
<dbReference type="OrthoDB" id="3213859at2"/>
<proteinExistence type="predicted"/>
<evidence type="ECO:0000313" key="3">
    <source>
        <dbReference type="EMBL" id="PRX18436.1"/>
    </source>
</evidence>
<accession>A0A2T0K6L1</accession>
<evidence type="ECO:0000313" key="4">
    <source>
        <dbReference type="Proteomes" id="UP000239415"/>
    </source>
</evidence>
<organism evidence="3 4">
    <name type="scientific">Actinoplanes italicus</name>
    <dbReference type="NCBI Taxonomy" id="113567"/>
    <lineage>
        <taxon>Bacteria</taxon>
        <taxon>Bacillati</taxon>
        <taxon>Actinomycetota</taxon>
        <taxon>Actinomycetes</taxon>
        <taxon>Micromonosporales</taxon>
        <taxon>Micromonosporaceae</taxon>
        <taxon>Actinoplanes</taxon>
    </lineage>
</organism>
<gene>
    <name evidence="3" type="ORF">CLV67_113273</name>
</gene>
<dbReference type="EMBL" id="PVMZ01000013">
    <property type="protein sequence ID" value="PRX18436.1"/>
    <property type="molecule type" value="Genomic_DNA"/>
</dbReference>
<feature type="region of interest" description="Disordered" evidence="1">
    <location>
        <begin position="1"/>
        <end position="22"/>
    </location>
</feature>
<feature type="region of interest" description="Disordered" evidence="1">
    <location>
        <begin position="98"/>
        <end position="126"/>
    </location>
</feature>
<dbReference type="AlphaFoldDB" id="A0A2T0K6L1"/>
<reference evidence="3 4" key="1">
    <citation type="submission" date="2018-03" db="EMBL/GenBank/DDBJ databases">
        <title>Genomic Encyclopedia of Archaeal and Bacterial Type Strains, Phase II (KMG-II): from individual species to whole genera.</title>
        <authorList>
            <person name="Goeker M."/>
        </authorList>
    </citation>
    <scope>NUCLEOTIDE SEQUENCE [LARGE SCALE GENOMIC DNA]</scope>
    <source>
        <strain evidence="3 4">DSM 43146</strain>
    </source>
</reference>
<evidence type="ECO:0000259" key="2">
    <source>
        <dbReference type="Pfam" id="PF13340"/>
    </source>
</evidence>